<dbReference type="InterPro" id="IPR017437">
    <property type="entry name" value="ATP-NAD_kinase_PpnK-typ_C"/>
</dbReference>
<dbReference type="Proteomes" id="UP000030764">
    <property type="component" value="Unassembled WGS sequence"/>
</dbReference>
<dbReference type="InterPro" id="IPR016064">
    <property type="entry name" value="NAD/diacylglycerol_kinase_sf"/>
</dbReference>
<keyword evidence="6" id="KW-0520">NAD</keyword>
<evidence type="ECO:0000313" key="8">
    <source>
        <dbReference type="EMBL" id="KFD71123.1"/>
    </source>
</evidence>
<evidence type="ECO:0000256" key="5">
    <source>
        <dbReference type="ARBA" id="ARBA00022857"/>
    </source>
</evidence>
<dbReference type="GO" id="GO:0005739">
    <property type="term" value="C:mitochondrion"/>
    <property type="evidence" value="ECO:0007669"/>
    <property type="project" value="TreeGrafter"/>
</dbReference>
<keyword evidence="3" id="KW-0808">Transferase</keyword>
<evidence type="ECO:0000256" key="6">
    <source>
        <dbReference type="ARBA" id="ARBA00023027"/>
    </source>
</evidence>
<dbReference type="Proteomes" id="UP000030758">
    <property type="component" value="Unassembled WGS sequence"/>
</dbReference>
<dbReference type="AlphaFoldDB" id="A0A085MHA0"/>
<evidence type="ECO:0000256" key="3">
    <source>
        <dbReference type="ARBA" id="ARBA00022679"/>
    </source>
</evidence>
<protein>
    <recommendedName>
        <fullName evidence="2">NAD(+) kinase</fullName>
        <ecNumber evidence="2">2.7.1.23</ecNumber>
    </recommendedName>
</protein>
<dbReference type="GO" id="GO:0003951">
    <property type="term" value="F:NAD+ kinase activity"/>
    <property type="evidence" value="ECO:0007669"/>
    <property type="project" value="UniProtKB-EC"/>
</dbReference>
<keyword evidence="9" id="KW-1185">Reference proteome</keyword>
<dbReference type="EMBL" id="KL367484">
    <property type="protein sequence ID" value="KFD71123.1"/>
    <property type="molecule type" value="Genomic_DNA"/>
</dbReference>
<dbReference type="PANTHER" id="PTHR13158:SF5">
    <property type="entry name" value="NAD KINASE 2, MITOCHONDRIAL"/>
    <property type="match status" value="1"/>
</dbReference>
<organism evidence="7 9">
    <name type="scientific">Trichuris suis</name>
    <name type="common">pig whipworm</name>
    <dbReference type="NCBI Taxonomy" id="68888"/>
    <lineage>
        <taxon>Eukaryota</taxon>
        <taxon>Metazoa</taxon>
        <taxon>Ecdysozoa</taxon>
        <taxon>Nematoda</taxon>
        <taxon>Enoplea</taxon>
        <taxon>Dorylaimia</taxon>
        <taxon>Trichinellida</taxon>
        <taxon>Trichuridae</taxon>
        <taxon>Trichuris</taxon>
    </lineage>
</organism>
<reference evidence="7 9" key="1">
    <citation type="journal article" date="2014" name="Nat. Genet.">
        <title>Genome and transcriptome of the porcine whipworm Trichuris suis.</title>
        <authorList>
            <person name="Jex A.R."/>
            <person name="Nejsum P."/>
            <person name="Schwarz E.M."/>
            <person name="Hu L."/>
            <person name="Young N.D."/>
            <person name="Hall R.S."/>
            <person name="Korhonen P.K."/>
            <person name="Liao S."/>
            <person name="Thamsborg S."/>
            <person name="Xia J."/>
            <person name="Xu P."/>
            <person name="Wang S."/>
            <person name="Scheerlinck J.P."/>
            <person name="Hofmann A."/>
            <person name="Sternberg P.W."/>
            <person name="Wang J."/>
            <person name="Gasser R.B."/>
        </authorList>
    </citation>
    <scope>NUCLEOTIDE SEQUENCE [LARGE SCALE GENOMIC DNA]</scope>
    <source>
        <strain evidence="8">DCEP-RM93F</strain>
        <strain evidence="7">DCEP-RM93M</strain>
    </source>
</reference>
<name>A0A085MHA0_9BILA</name>
<dbReference type="GO" id="GO:0006741">
    <property type="term" value="P:NADP+ biosynthetic process"/>
    <property type="evidence" value="ECO:0007669"/>
    <property type="project" value="InterPro"/>
</dbReference>
<dbReference type="Gene3D" id="2.60.200.30">
    <property type="entry name" value="Probable inorganic polyphosphate/atp-NAD kinase, domain 2"/>
    <property type="match status" value="1"/>
</dbReference>
<dbReference type="Pfam" id="PF01513">
    <property type="entry name" value="NAD_kinase"/>
    <property type="match status" value="1"/>
</dbReference>
<dbReference type="EC" id="2.7.1.23" evidence="2"/>
<dbReference type="GO" id="GO:0019674">
    <property type="term" value="P:NAD+ metabolic process"/>
    <property type="evidence" value="ECO:0007669"/>
    <property type="project" value="InterPro"/>
</dbReference>
<evidence type="ECO:0000313" key="9">
    <source>
        <dbReference type="Proteomes" id="UP000030764"/>
    </source>
</evidence>
<dbReference type="SUPFAM" id="SSF111331">
    <property type="entry name" value="NAD kinase/diacylglycerol kinase-like"/>
    <property type="match status" value="1"/>
</dbReference>
<dbReference type="EMBL" id="KL363193">
    <property type="protein sequence ID" value="KFD56596.1"/>
    <property type="molecule type" value="Genomic_DNA"/>
</dbReference>
<sequence length="534" mass="60661">MTSSISAATAVAASSIRYLADVSVVGHRVLCVSCRRVVRPTRSSSLSVVIISCRRCLGCLNTVCCPVAPASRCAERHSRKRLLARTRMSISSRRLPSMNSSREHVSDIDSKPYFNPSRVLVLSKITRLDFERRRLQKRDDEDSQDIIRDGADCSKLWKQHNAHYSYLKRICQELSARNIEYKVVQRWDYNPEAIDWCDAVISAGGDGTYLLAASKIREQSKPLIGINTDPTSSEGYLCLMKKRSEEYLPEALNRLFSGDFTWLWRQRIRVTLSGKNAFAEPVELFDQQLMYPEYRWSDHVREYEDVRLRSLVLSRAAQSAARPSSGPSGNFVPSFERLLPYLALNDVFIGESLSSRVSYYDLQVDDGKFTKQKSSGLTVCTGTGSTSWYFNINKLTDMCLKDLLKLVSDEFHVQIPYEDESVVQKICKRFNDKLVFSPEDPSSWRYKRGVISYFVVTTTTMELSGLAYAVRDPVFNATFPPFPARGFSRKMVVQSRGYDAHLVIDGGMSYIFNHGTVAKLEINAQDALRTVIFR</sequence>
<accession>A0A085MHA0</accession>
<comment type="similarity">
    <text evidence="1">Belongs to the NAD kinase family.</text>
</comment>
<evidence type="ECO:0000256" key="2">
    <source>
        <dbReference type="ARBA" id="ARBA00012120"/>
    </source>
</evidence>
<dbReference type="PANTHER" id="PTHR13158">
    <property type="match status" value="1"/>
</dbReference>
<keyword evidence="5" id="KW-0521">NADP</keyword>
<evidence type="ECO:0000256" key="4">
    <source>
        <dbReference type="ARBA" id="ARBA00022777"/>
    </source>
</evidence>
<dbReference type="InterPro" id="IPR002504">
    <property type="entry name" value="NADK"/>
</dbReference>
<gene>
    <name evidence="7" type="ORF">M513_02700</name>
    <name evidence="8" type="ORF">M514_02700</name>
</gene>
<evidence type="ECO:0000313" key="7">
    <source>
        <dbReference type="EMBL" id="KFD56596.1"/>
    </source>
</evidence>
<keyword evidence="4" id="KW-0418">Kinase</keyword>
<proteinExistence type="inferred from homology"/>
<dbReference type="Gene3D" id="3.40.50.10330">
    <property type="entry name" value="Probable inorganic polyphosphate/atp-NAD kinase, domain 1"/>
    <property type="match status" value="1"/>
</dbReference>
<evidence type="ECO:0000256" key="1">
    <source>
        <dbReference type="ARBA" id="ARBA00010995"/>
    </source>
</evidence>
<dbReference type="InterPro" id="IPR017438">
    <property type="entry name" value="ATP-NAD_kinase_N"/>
</dbReference>